<sequence length="108" mass="12095">MKLLLACLSVVYYLTASVSSQSSECTNDIQECANVYITDIEKHARDRNIDLICGDLNTFVGCIFSLKCDLSESQKKSYIEETREQIADANINCDIDYTGNSDIGTRHQ</sequence>
<feature type="signal peptide" evidence="1">
    <location>
        <begin position="1"/>
        <end position="20"/>
    </location>
</feature>
<reference evidence="2" key="1">
    <citation type="submission" date="2014-12" db="EMBL/GenBank/DDBJ databases">
        <title>Insight into the proteome of Arion vulgaris.</title>
        <authorList>
            <person name="Aradska J."/>
            <person name="Bulat T."/>
            <person name="Smidak R."/>
            <person name="Sarate P."/>
            <person name="Gangsoo J."/>
            <person name="Sialana F."/>
            <person name="Bilban M."/>
            <person name="Lubec G."/>
        </authorList>
    </citation>
    <scope>NUCLEOTIDE SEQUENCE</scope>
    <source>
        <tissue evidence="2">Skin</tissue>
    </source>
</reference>
<feature type="chain" id="PRO_5002123651" evidence="1">
    <location>
        <begin position="21"/>
        <end position="108"/>
    </location>
</feature>
<gene>
    <name evidence="2" type="primary">ORF50555</name>
</gene>
<organism evidence="2">
    <name type="scientific">Arion vulgaris</name>
    <dbReference type="NCBI Taxonomy" id="1028688"/>
    <lineage>
        <taxon>Eukaryota</taxon>
        <taxon>Metazoa</taxon>
        <taxon>Spiralia</taxon>
        <taxon>Lophotrochozoa</taxon>
        <taxon>Mollusca</taxon>
        <taxon>Gastropoda</taxon>
        <taxon>Heterobranchia</taxon>
        <taxon>Euthyneura</taxon>
        <taxon>Panpulmonata</taxon>
        <taxon>Eupulmonata</taxon>
        <taxon>Stylommatophora</taxon>
        <taxon>Helicina</taxon>
        <taxon>Arionoidea</taxon>
        <taxon>Arionidae</taxon>
        <taxon>Arion</taxon>
    </lineage>
</organism>
<name>A0A0B6Z609_9EUPU</name>
<accession>A0A0B6Z609</accession>
<keyword evidence="1" id="KW-0732">Signal</keyword>
<proteinExistence type="predicted"/>
<evidence type="ECO:0000313" key="2">
    <source>
        <dbReference type="EMBL" id="CEK64079.1"/>
    </source>
</evidence>
<dbReference type="AlphaFoldDB" id="A0A0B6Z609"/>
<dbReference type="EMBL" id="HACG01017214">
    <property type="protein sequence ID" value="CEK64079.1"/>
    <property type="molecule type" value="Transcribed_RNA"/>
</dbReference>
<protein>
    <submittedName>
        <fullName evidence="2">Uncharacterized protein</fullName>
    </submittedName>
</protein>
<evidence type="ECO:0000256" key="1">
    <source>
        <dbReference type="SAM" id="SignalP"/>
    </source>
</evidence>